<evidence type="ECO:0000256" key="1">
    <source>
        <dbReference type="ARBA" id="ARBA00004496"/>
    </source>
</evidence>
<evidence type="ECO:0000256" key="5">
    <source>
        <dbReference type="ARBA" id="ARBA00022694"/>
    </source>
</evidence>
<organism evidence="11 12">
    <name type="scientific">Candidatus Blackburnbacteria bacterium RIFCSPLOWO2_01_FULL_40_20</name>
    <dbReference type="NCBI Taxonomy" id="1797519"/>
    <lineage>
        <taxon>Bacteria</taxon>
        <taxon>Candidatus Blackburniibacteriota</taxon>
    </lineage>
</organism>
<keyword evidence="6" id="KW-0479">Metal-binding</keyword>
<comment type="caution">
    <text evidence="11">The sequence shown here is derived from an EMBL/GenBank/DDBJ whole genome shotgun (WGS) entry which is preliminary data.</text>
</comment>
<dbReference type="GO" id="GO:0002949">
    <property type="term" value="P:tRNA threonylcarbamoyladenosine modification"/>
    <property type="evidence" value="ECO:0007669"/>
    <property type="project" value="InterPro"/>
</dbReference>
<dbReference type="PANTHER" id="PTHR33540:SF2">
    <property type="entry name" value="TRNA THREONYLCARBAMOYLADENOSINE BIOSYNTHESIS PROTEIN TSAE"/>
    <property type="match status" value="1"/>
</dbReference>
<evidence type="ECO:0000313" key="12">
    <source>
        <dbReference type="Proteomes" id="UP000178659"/>
    </source>
</evidence>
<dbReference type="NCBIfam" id="TIGR00150">
    <property type="entry name" value="T6A_YjeE"/>
    <property type="match status" value="1"/>
</dbReference>
<dbReference type="AlphaFoldDB" id="A0A1G1VEI1"/>
<evidence type="ECO:0000256" key="8">
    <source>
        <dbReference type="ARBA" id="ARBA00022840"/>
    </source>
</evidence>
<dbReference type="GO" id="GO:0016740">
    <property type="term" value="F:transferase activity"/>
    <property type="evidence" value="ECO:0007669"/>
    <property type="project" value="UniProtKB-KW"/>
</dbReference>
<reference evidence="11 12" key="1">
    <citation type="journal article" date="2016" name="Nat. Commun.">
        <title>Thousands of microbial genomes shed light on interconnected biogeochemical processes in an aquifer system.</title>
        <authorList>
            <person name="Anantharaman K."/>
            <person name="Brown C.T."/>
            <person name="Hug L.A."/>
            <person name="Sharon I."/>
            <person name="Castelle C.J."/>
            <person name="Probst A.J."/>
            <person name="Thomas B.C."/>
            <person name="Singh A."/>
            <person name="Wilkins M.J."/>
            <person name="Karaoz U."/>
            <person name="Brodie E.L."/>
            <person name="Williams K.H."/>
            <person name="Hubbard S.S."/>
            <person name="Banfield J.F."/>
        </authorList>
    </citation>
    <scope>NUCLEOTIDE SEQUENCE [LARGE SCALE GENOMIC DNA]</scope>
</reference>
<proteinExistence type="inferred from homology"/>
<evidence type="ECO:0000256" key="7">
    <source>
        <dbReference type="ARBA" id="ARBA00022741"/>
    </source>
</evidence>
<accession>A0A1G1VEI1</accession>
<comment type="subcellular location">
    <subcellularLocation>
        <location evidence="1">Cytoplasm</location>
    </subcellularLocation>
</comment>
<dbReference type="SUPFAM" id="SSF52540">
    <property type="entry name" value="P-loop containing nucleoside triphosphate hydrolases"/>
    <property type="match status" value="1"/>
</dbReference>
<dbReference type="Pfam" id="PF02367">
    <property type="entry name" value="TsaE"/>
    <property type="match status" value="1"/>
</dbReference>
<dbReference type="Gene3D" id="3.40.50.300">
    <property type="entry name" value="P-loop containing nucleotide triphosphate hydrolases"/>
    <property type="match status" value="1"/>
</dbReference>
<gene>
    <name evidence="11" type="ORF">A3A77_01375</name>
</gene>
<evidence type="ECO:0000256" key="4">
    <source>
        <dbReference type="ARBA" id="ARBA00022490"/>
    </source>
</evidence>
<dbReference type="GO" id="GO:0005524">
    <property type="term" value="F:ATP binding"/>
    <property type="evidence" value="ECO:0007669"/>
    <property type="project" value="UniProtKB-KW"/>
</dbReference>
<evidence type="ECO:0000256" key="6">
    <source>
        <dbReference type="ARBA" id="ARBA00022723"/>
    </source>
</evidence>
<dbReference type="InterPro" id="IPR003442">
    <property type="entry name" value="T6A_TsaE"/>
</dbReference>
<sequence>MEIFTSMAKETQEFGQNFANKLKGGETLALIGDLGGGKTTFVQGLAQGLGIKENITSPTFILMKEYDIKIKDQKSKIKNLYHLDLYRLEGDIEKEVKNLGIEDIWGKEENIVVIEWADKIEDMLPPHTIRIYFEEIGDERKIMVK</sequence>
<dbReference type="PANTHER" id="PTHR33540">
    <property type="entry name" value="TRNA THREONYLCARBAMOYLADENOSINE BIOSYNTHESIS PROTEIN TSAE"/>
    <property type="match status" value="1"/>
</dbReference>
<evidence type="ECO:0000256" key="9">
    <source>
        <dbReference type="ARBA" id="ARBA00022842"/>
    </source>
</evidence>
<evidence type="ECO:0000256" key="3">
    <source>
        <dbReference type="ARBA" id="ARBA00019010"/>
    </source>
</evidence>
<keyword evidence="7" id="KW-0547">Nucleotide-binding</keyword>
<protein>
    <recommendedName>
        <fullName evidence="3">tRNA threonylcarbamoyladenosine biosynthesis protein TsaE</fullName>
    </recommendedName>
    <alternativeName>
        <fullName evidence="10">t(6)A37 threonylcarbamoyladenosine biosynthesis protein TsaE</fullName>
    </alternativeName>
</protein>
<evidence type="ECO:0000313" key="11">
    <source>
        <dbReference type="EMBL" id="OGY13686.1"/>
    </source>
</evidence>
<keyword evidence="4" id="KW-0963">Cytoplasm</keyword>
<dbReference type="EMBL" id="MHCC01000012">
    <property type="protein sequence ID" value="OGY13686.1"/>
    <property type="molecule type" value="Genomic_DNA"/>
</dbReference>
<comment type="similarity">
    <text evidence="2">Belongs to the TsaE family.</text>
</comment>
<dbReference type="Proteomes" id="UP000178659">
    <property type="component" value="Unassembled WGS sequence"/>
</dbReference>
<evidence type="ECO:0000256" key="10">
    <source>
        <dbReference type="ARBA" id="ARBA00032441"/>
    </source>
</evidence>
<keyword evidence="8" id="KW-0067">ATP-binding</keyword>
<dbReference type="InterPro" id="IPR027417">
    <property type="entry name" value="P-loop_NTPase"/>
</dbReference>
<keyword evidence="9" id="KW-0460">Magnesium</keyword>
<keyword evidence="11" id="KW-0808">Transferase</keyword>
<dbReference type="GO" id="GO:0005737">
    <property type="term" value="C:cytoplasm"/>
    <property type="evidence" value="ECO:0007669"/>
    <property type="project" value="UniProtKB-SubCell"/>
</dbReference>
<evidence type="ECO:0000256" key="2">
    <source>
        <dbReference type="ARBA" id="ARBA00007599"/>
    </source>
</evidence>
<keyword evidence="5" id="KW-0819">tRNA processing</keyword>
<dbReference type="GO" id="GO:0046872">
    <property type="term" value="F:metal ion binding"/>
    <property type="evidence" value="ECO:0007669"/>
    <property type="project" value="UniProtKB-KW"/>
</dbReference>
<name>A0A1G1VEI1_9BACT</name>